<dbReference type="Proteomes" id="UP000235672">
    <property type="component" value="Unassembled WGS sequence"/>
</dbReference>
<dbReference type="PANTHER" id="PTHR39460">
    <property type="entry name" value="EXPRESSED PROTEIN"/>
    <property type="match status" value="1"/>
</dbReference>
<name>A0A2J6Q273_9HELO</name>
<keyword evidence="3" id="KW-1185">Reference proteome</keyword>
<dbReference type="InterPro" id="IPR056146">
    <property type="entry name" value="DUF7729"/>
</dbReference>
<dbReference type="AlphaFoldDB" id="A0A2J6Q273"/>
<organism evidence="2 3">
    <name type="scientific">Hyaloscypha hepaticicola</name>
    <dbReference type="NCBI Taxonomy" id="2082293"/>
    <lineage>
        <taxon>Eukaryota</taxon>
        <taxon>Fungi</taxon>
        <taxon>Dikarya</taxon>
        <taxon>Ascomycota</taxon>
        <taxon>Pezizomycotina</taxon>
        <taxon>Leotiomycetes</taxon>
        <taxon>Helotiales</taxon>
        <taxon>Hyaloscyphaceae</taxon>
        <taxon>Hyaloscypha</taxon>
    </lineage>
</organism>
<dbReference type="OrthoDB" id="2564812at2759"/>
<evidence type="ECO:0000313" key="3">
    <source>
        <dbReference type="Proteomes" id="UP000235672"/>
    </source>
</evidence>
<dbReference type="EMBL" id="KZ613485">
    <property type="protein sequence ID" value="PMD20367.1"/>
    <property type="molecule type" value="Genomic_DNA"/>
</dbReference>
<dbReference type="PANTHER" id="PTHR39460:SF1">
    <property type="entry name" value="C6 TRANSCRIPTION FACTOR"/>
    <property type="match status" value="1"/>
</dbReference>
<protein>
    <recommendedName>
        <fullName evidence="1">DUF7729 domain-containing protein</fullName>
    </recommendedName>
</protein>
<evidence type="ECO:0000313" key="2">
    <source>
        <dbReference type="EMBL" id="PMD20367.1"/>
    </source>
</evidence>
<feature type="domain" description="DUF7729" evidence="1">
    <location>
        <begin position="85"/>
        <end position="290"/>
    </location>
</feature>
<evidence type="ECO:0000259" key="1">
    <source>
        <dbReference type="Pfam" id="PF24855"/>
    </source>
</evidence>
<reference evidence="2 3" key="1">
    <citation type="submission" date="2016-05" db="EMBL/GenBank/DDBJ databases">
        <title>A degradative enzymes factory behind the ericoid mycorrhizal symbiosis.</title>
        <authorList>
            <consortium name="DOE Joint Genome Institute"/>
            <person name="Martino E."/>
            <person name="Morin E."/>
            <person name="Grelet G."/>
            <person name="Kuo A."/>
            <person name="Kohler A."/>
            <person name="Daghino S."/>
            <person name="Barry K."/>
            <person name="Choi C."/>
            <person name="Cichocki N."/>
            <person name="Clum A."/>
            <person name="Copeland A."/>
            <person name="Hainaut M."/>
            <person name="Haridas S."/>
            <person name="Labutti K."/>
            <person name="Lindquist E."/>
            <person name="Lipzen A."/>
            <person name="Khouja H.-R."/>
            <person name="Murat C."/>
            <person name="Ohm R."/>
            <person name="Olson A."/>
            <person name="Spatafora J."/>
            <person name="Veneault-Fourrey C."/>
            <person name="Henrissat B."/>
            <person name="Grigoriev I."/>
            <person name="Martin F."/>
            <person name="Perotto S."/>
        </authorList>
    </citation>
    <scope>NUCLEOTIDE SEQUENCE [LARGE SCALE GENOMIC DNA]</scope>
    <source>
        <strain evidence="2 3">UAMH 7357</strain>
    </source>
</reference>
<gene>
    <name evidence="2" type="ORF">NA56DRAFT_573885</name>
</gene>
<accession>A0A2J6Q273</accession>
<proteinExistence type="predicted"/>
<dbReference type="Pfam" id="PF24855">
    <property type="entry name" value="DUF7729"/>
    <property type="match status" value="1"/>
</dbReference>
<sequence>MVEAQDDGSEVWGSGSATELADLGTLLVDPAWTPERLQAIHGDLHRRNDHASNSISSTLTVSTTATTTVASSSITAAATPLATSQLPNPLDIGFSNNITASCQSFMTSMLTSSNFTACLPFSLLLQNSNSFFQVEKSVTRVTQTLDYTCGVDFPTCSARMANFAKNITTDAGCKQDLASENPLITYAYLGLMAYQPLYRASCLKNPSTAAYCFADAITNYNNSADSYIYFLPLNISLVGGSQPTCTSCLKETMNVFEAATSDRSSALASDYVSAAMQVNVNCGPSFVNSSLAAATSGAQISQPLSNAGIFALVFLVASWLL</sequence>